<dbReference type="InterPro" id="IPR043265">
    <property type="entry name" value="OCAT2"/>
</dbReference>
<reference evidence="2 3" key="1">
    <citation type="submission" date="2019-09" db="EMBL/GenBank/DDBJ databases">
        <title>Bird 10,000 Genomes (B10K) Project - Family phase.</title>
        <authorList>
            <person name="Zhang G."/>
        </authorList>
    </citation>
    <scope>NUCLEOTIDE SEQUENCE [LARGE SCALE GENOMIC DNA]</scope>
    <source>
        <strain evidence="2">B10K-DU-001-18</strain>
        <tissue evidence="2">Muscle</tissue>
    </source>
</reference>
<name>A0A7K4X6E7_REGSA</name>
<protein>
    <submittedName>
        <fullName evidence="2">COLC2 protein</fullName>
    </submittedName>
</protein>
<feature type="non-terminal residue" evidence="2">
    <location>
        <position position="137"/>
    </location>
</feature>
<keyword evidence="3" id="KW-1185">Reference proteome</keyword>
<proteinExistence type="predicted"/>
<sequence>EAAFSAFQPSSHYTPDTFQPLQPCSIQGLAASPPSSADLPSPWSSSCSPPQLSPLTPLTPSPPSALDTKPYSWLGEEWPWQAPCPVASPACCCPACASSQDTDSRLLQGFPCPSTDCTEFLPEDFFRRDRSCDICYS</sequence>
<feature type="compositionally biased region" description="Low complexity" evidence="1">
    <location>
        <begin position="29"/>
        <end position="56"/>
    </location>
</feature>
<feature type="non-terminal residue" evidence="2">
    <location>
        <position position="1"/>
    </location>
</feature>
<comment type="caution">
    <text evidence="2">The sequence shown here is derived from an EMBL/GenBank/DDBJ whole genome shotgun (WGS) entry which is preliminary data.</text>
</comment>
<gene>
    <name evidence="2" type="primary">Colca2</name>
    <name evidence="2" type="ORF">REGSAT_R02162</name>
</gene>
<evidence type="ECO:0000256" key="1">
    <source>
        <dbReference type="SAM" id="MobiDB-lite"/>
    </source>
</evidence>
<feature type="compositionally biased region" description="Polar residues" evidence="1">
    <location>
        <begin position="7"/>
        <end position="25"/>
    </location>
</feature>
<dbReference type="OrthoDB" id="9942157at2759"/>
<dbReference type="PANTHER" id="PTHR36689">
    <property type="entry name" value="COLORECTAL CANCER-ASSOCIATED PROTEIN 2"/>
    <property type="match status" value="1"/>
</dbReference>
<dbReference type="EMBL" id="VWZN01002795">
    <property type="protein sequence ID" value="NWR42491.1"/>
    <property type="molecule type" value="Genomic_DNA"/>
</dbReference>
<organism evidence="2 3">
    <name type="scientific">Regulus satrapa</name>
    <name type="common">Golden-crowned kinglet</name>
    <dbReference type="NCBI Taxonomy" id="13245"/>
    <lineage>
        <taxon>Eukaryota</taxon>
        <taxon>Metazoa</taxon>
        <taxon>Chordata</taxon>
        <taxon>Craniata</taxon>
        <taxon>Vertebrata</taxon>
        <taxon>Euteleostomi</taxon>
        <taxon>Archelosauria</taxon>
        <taxon>Archosauria</taxon>
        <taxon>Dinosauria</taxon>
        <taxon>Saurischia</taxon>
        <taxon>Theropoda</taxon>
        <taxon>Coelurosauria</taxon>
        <taxon>Aves</taxon>
        <taxon>Neognathae</taxon>
        <taxon>Neoaves</taxon>
        <taxon>Telluraves</taxon>
        <taxon>Australaves</taxon>
        <taxon>Passeriformes</taxon>
        <taxon>Regulidae</taxon>
        <taxon>Regulus</taxon>
    </lineage>
</organism>
<feature type="region of interest" description="Disordered" evidence="1">
    <location>
        <begin position="1"/>
        <end position="70"/>
    </location>
</feature>
<accession>A0A7K4X6E7</accession>
<evidence type="ECO:0000313" key="2">
    <source>
        <dbReference type="EMBL" id="NWR42491.1"/>
    </source>
</evidence>
<evidence type="ECO:0000313" key="3">
    <source>
        <dbReference type="Proteomes" id="UP000529728"/>
    </source>
</evidence>
<dbReference type="Proteomes" id="UP000529728">
    <property type="component" value="Unassembled WGS sequence"/>
</dbReference>
<dbReference type="PANTHER" id="PTHR36689:SF1">
    <property type="entry name" value="POU CLASS 2 HOMEOBOX ASSOCIATING FACTOR 3"/>
    <property type="match status" value="1"/>
</dbReference>
<dbReference type="AlphaFoldDB" id="A0A7K4X6E7"/>